<dbReference type="EMBL" id="QXFV01000317">
    <property type="protein sequence ID" value="KAE9041316.1"/>
    <property type="molecule type" value="Genomic_DNA"/>
</dbReference>
<gene>
    <name evidence="3" type="ORF">PR001_g6678</name>
</gene>
<feature type="coiled-coil region" evidence="1">
    <location>
        <begin position="372"/>
        <end position="399"/>
    </location>
</feature>
<feature type="region of interest" description="Disordered" evidence="2">
    <location>
        <begin position="1070"/>
        <end position="1091"/>
    </location>
</feature>
<reference evidence="3 4" key="1">
    <citation type="submission" date="2018-09" db="EMBL/GenBank/DDBJ databases">
        <title>Genomic investigation of the strawberry pathogen Phytophthora fragariae indicates pathogenicity is determined by transcriptional variation in three key races.</title>
        <authorList>
            <person name="Adams T.M."/>
            <person name="Armitage A.D."/>
            <person name="Sobczyk M.K."/>
            <person name="Bates H.J."/>
            <person name="Dunwell J.M."/>
            <person name="Nellist C.F."/>
            <person name="Harrison R.J."/>
        </authorList>
    </citation>
    <scope>NUCLEOTIDE SEQUENCE [LARGE SCALE GENOMIC DNA]</scope>
    <source>
        <strain evidence="3 4">SCRP249</strain>
    </source>
</reference>
<proteinExistence type="predicted"/>
<organism evidence="3 4">
    <name type="scientific">Phytophthora rubi</name>
    <dbReference type="NCBI Taxonomy" id="129364"/>
    <lineage>
        <taxon>Eukaryota</taxon>
        <taxon>Sar</taxon>
        <taxon>Stramenopiles</taxon>
        <taxon>Oomycota</taxon>
        <taxon>Peronosporomycetes</taxon>
        <taxon>Peronosporales</taxon>
        <taxon>Peronosporaceae</taxon>
        <taxon>Phytophthora</taxon>
    </lineage>
</organism>
<comment type="caution">
    <text evidence="3">The sequence shown here is derived from an EMBL/GenBank/DDBJ whole genome shotgun (WGS) entry which is preliminary data.</text>
</comment>
<protein>
    <submittedName>
        <fullName evidence="3">Uncharacterized protein</fullName>
    </submittedName>
</protein>
<dbReference type="PANTHER" id="PTHR37031">
    <property type="entry name" value="METALLOPHOSPHATASE BINDING DOMAIN PROTEIN"/>
    <property type="match status" value="1"/>
</dbReference>
<accession>A0A6A3NIA8</accession>
<dbReference type="Gene3D" id="3.60.21.70">
    <property type="entry name" value="PhoD-like phosphatase"/>
    <property type="match status" value="1"/>
</dbReference>
<dbReference type="InterPro" id="IPR038607">
    <property type="entry name" value="PhoD-like_sf"/>
</dbReference>
<dbReference type="PANTHER" id="PTHR37031:SF2">
    <property type="entry name" value="PHOD-LIKE PHOSPHATASE METALLOPHOSPHATASE DOMAIN-CONTAINING PROTEIN"/>
    <property type="match status" value="1"/>
</dbReference>
<evidence type="ECO:0000256" key="2">
    <source>
        <dbReference type="SAM" id="MobiDB-lite"/>
    </source>
</evidence>
<dbReference type="Proteomes" id="UP000429607">
    <property type="component" value="Unassembled WGS sequence"/>
</dbReference>
<evidence type="ECO:0000256" key="1">
    <source>
        <dbReference type="SAM" id="Coils"/>
    </source>
</evidence>
<keyword evidence="1" id="KW-0175">Coiled coil</keyword>
<evidence type="ECO:0000313" key="3">
    <source>
        <dbReference type="EMBL" id="KAE9041316.1"/>
    </source>
</evidence>
<sequence length="1323" mass="149548">MGNAPSGEMEPARLKEELADMNRSLQALSVRCRPPPVLQRGQISVDNVIIRTREDVKVVLGPVVGKVEFQRARVLLEVDRRALVTAHVSTLDAATNSMVELLHHQVAVQCEADRPAVFVLERLVPGRSYTVTFGGVRSKDVKTKRGRFRTQSVERGNTLNVAVVSGDNVFDMESGEANLWQDVRERVARDETQIVLHLGGQVAMQRMFDKAVQLLLLYGHGTASDATVQPDWAMMEAKALDVLRAAYRSQWTLSPNLQFVLANACNLMMWSDADVYPRFTTRGEFYIDHEQPTLQMQVIRTVTRCARRLFHEYQRQLWDDEFKQLVEREVELLAIAERALASTAQIFALSGQIPKTAEELELQKKRHEIEGARRVEKNVRALEAEKTKLEKQVVSFNQVLAPQRGEEFVFEVGNICILVLDLRSSRLEPGGSQARDNELMSNVQWGFIEETLERSRVQLLLVCSEAPLIDDLPSQAKSSVAANYEEIETAWSANRAAQARLLSQLFDWKLQQPNRQFVVLAGANPVRCFARMRMKDTKLRTEAEQFTVGAISAAPHDSAIPRRNGLLHGRFEFEHLEEVVNKKCFLALKLESGQSNAIEACRVGRDKQSYNLPKVLLGPVVGWVDEFCAVVLLEVDRDADVVCLVKNSLTGESRRVFQRFFADRANSFFITHLRSGHYYRLSFENVQHPERFRASFTTVAKSPQQFDVVALGNESRALNIPGMSSGDEKEVNLWHTIQENTVKMPFIGLNLTIHLGGQFFPDSNSHIHEALVYAGNNMASPNQLDGVTESEELTTAMIHRKFREMYRATWNTPGMCESLAHGAHLILTNENDQLPANNQEGEDQQNVNIREQLTKFHVRYQNLLLPPSKRLRGDEVRWRKPLSHCFGAFGLFVLPKEELGGSFIHESTWEALGTMLETPTLTTLLLVSTEALVDESLEDIREKACMDSAYRRKFGFFRKDVKRLLEILFNWQSKDPTTDKASEAKKQVVLLSGSRCQSFDSMIREIHNNERTLTNSMFPNFPAADRQVLFQYVVGPLQASSSGVQPMSFFNQGTLLERYTYQHSFVRKTPLVDDEKSPGLPTTGDESDEAGHREIKLSGGVSSTEVTNQFIHLSLSVSDESPADASELDSTEVHVPTSYGICSFISHDPIQADTTLDEDKANERVSEQVQYCHVGAWKLSTVLPVWLRELLAQTTIEAEENQVKDRMSYLREQQSELQASFQRTPALVNGLVSLSNAKACADALAASFKLAHRLGPRELREYFPKAPSSFIVFFTLQQLRTSDPPVQQLSNVGAVEFEQYALIFQHSFVNSWLLNERLEHFWS</sequence>
<evidence type="ECO:0000313" key="4">
    <source>
        <dbReference type="Proteomes" id="UP000429607"/>
    </source>
</evidence>
<name>A0A6A3NIA8_9STRA</name>